<evidence type="ECO:0000256" key="1">
    <source>
        <dbReference type="ARBA" id="ARBA00022729"/>
    </source>
</evidence>
<gene>
    <name evidence="2" type="ORF">EDD36DRAFT_59542</name>
</gene>
<dbReference type="Proteomes" id="UP001203852">
    <property type="component" value="Unassembled WGS sequence"/>
</dbReference>
<dbReference type="SUPFAM" id="SSF53474">
    <property type="entry name" value="alpha/beta-Hydrolases"/>
    <property type="match status" value="1"/>
</dbReference>
<organism evidence="2 3">
    <name type="scientific">Exophiala viscosa</name>
    <dbReference type="NCBI Taxonomy" id="2486360"/>
    <lineage>
        <taxon>Eukaryota</taxon>
        <taxon>Fungi</taxon>
        <taxon>Dikarya</taxon>
        <taxon>Ascomycota</taxon>
        <taxon>Pezizomycotina</taxon>
        <taxon>Eurotiomycetes</taxon>
        <taxon>Chaetothyriomycetidae</taxon>
        <taxon>Chaetothyriales</taxon>
        <taxon>Herpotrichiellaceae</taxon>
        <taxon>Exophiala</taxon>
    </lineage>
</organism>
<dbReference type="AlphaFoldDB" id="A0AAN6DSA4"/>
<accession>A0AAN6DSA4</accession>
<dbReference type="GO" id="GO:0016787">
    <property type="term" value="F:hydrolase activity"/>
    <property type="evidence" value="ECO:0007669"/>
    <property type="project" value="UniProtKB-KW"/>
</dbReference>
<keyword evidence="2" id="KW-0378">Hydrolase</keyword>
<evidence type="ECO:0000313" key="3">
    <source>
        <dbReference type="Proteomes" id="UP001203852"/>
    </source>
</evidence>
<dbReference type="InterPro" id="IPR029058">
    <property type="entry name" value="AB_hydrolase_fold"/>
</dbReference>
<dbReference type="EMBL" id="MU404359">
    <property type="protein sequence ID" value="KAI1609905.1"/>
    <property type="molecule type" value="Genomic_DNA"/>
</dbReference>
<dbReference type="Gene3D" id="3.40.50.1820">
    <property type="entry name" value="alpha/beta hydrolase"/>
    <property type="match status" value="1"/>
</dbReference>
<comment type="caution">
    <text evidence="2">The sequence shown here is derived from an EMBL/GenBank/DDBJ whole genome shotgun (WGS) entry which is preliminary data.</text>
</comment>
<dbReference type="InterPro" id="IPR050955">
    <property type="entry name" value="Plant_Biomass_Hydrol_Est"/>
</dbReference>
<dbReference type="PANTHER" id="PTHR43037:SF1">
    <property type="entry name" value="BLL1128 PROTEIN"/>
    <property type="match status" value="1"/>
</dbReference>
<sequence>MADLNTFSTAQVPPQFLKSAFLVGKIPFRTCRSHPSVCYTLYIPPHAYNPDPSRTTDGNPAYSLPCLPLIVSIHGTGRNAENCRDRLIDFADKEHVAVLAPLFPAGSDGPSGLDGYKVLRAKGLNSDLVLLDILDEIEAVWPGISTQKIFLTGFSGGGQFALRFLYIHPQRVKAVSIGAPGRATLLSDQEWPRGVGNIESIFGAGTMVDIEKIQVIPIQLNVGSEDNYIHGGDDFWAFVQEMKANLRKSGAIDPQAHQDPGLETMKEGRLDALTRLRDSWESHGIHAALDIVPGIAHESIKALPMVLEFLQPQIEGFRRAAALS</sequence>
<protein>
    <submittedName>
        <fullName evidence="2">Poly hydrolase</fullName>
    </submittedName>
</protein>
<proteinExistence type="predicted"/>
<keyword evidence="1" id="KW-0732">Signal</keyword>
<keyword evidence="3" id="KW-1185">Reference proteome</keyword>
<reference evidence="2" key="1">
    <citation type="journal article" date="2022" name="bioRxiv">
        <title>Deciphering the potential niche of two novel black yeast fungi from a biological soil crust based on their genomes, phenotypes, and melanin regulation.</title>
        <authorList>
            <consortium name="DOE Joint Genome Institute"/>
            <person name="Carr E.C."/>
            <person name="Barton Q."/>
            <person name="Grambo S."/>
            <person name="Sullivan M."/>
            <person name="Renfro C.M."/>
            <person name="Kuo A."/>
            <person name="Pangilinan J."/>
            <person name="Lipzen A."/>
            <person name="Keymanesh K."/>
            <person name="Savage E."/>
            <person name="Barry K."/>
            <person name="Grigoriev I.V."/>
            <person name="Riekhof W.R."/>
            <person name="Harris S.S."/>
        </authorList>
    </citation>
    <scope>NUCLEOTIDE SEQUENCE</scope>
    <source>
        <strain evidence="2">JF 03-4F</strain>
    </source>
</reference>
<evidence type="ECO:0000313" key="2">
    <source>
        <dbReference type="EMBL" id="KAI1609905.1"/>
    </source>
</evidence>
<dbReference type="PANTHER" id="PTHR43037">
    <property type="entry name" value="UNNAMED PRODUCT-RELATED"/>
    <property type="match status" value="1"/>
</dbReference>
<name>A0AAN6DSA4_9EURO</name>